<dbReference type="CDD" id="cd08249">
    <property type="entry name" value="enoyl_reductase_like"/>
    <property type="match status" value="1"/>
</dbReference>
<evidence type="ECO:0000313" key="5">
    <source>
        <dbReference type="Proteomes" id="UP001201262"/>
    </source>
</evidence>
<dbReference type="RefSeq" id="XP_046067469.1">
    <property type="nucleotide sequence ID" value="XM_046213288.1"/>
</dbReference>
<proteinExistence type="inferred from homology"/>
<dbReference type="InterPro" id="IPR047122">
    <property type="entry name" value="Trans-enoyl_RdTase-like"/>
</dbReference>
<dbReference type="Proteomes" id="UP001201262">
    <property type="component" value="Unassembled WGS sequence"/>
</dbReference>
<dbReference type="SUPFAM" id="SSF50129">
    <property type="entry name" value="GroES-like"/>
    <property type="match status" value="1"/>
</dbReference>
<dbReference type="AlphaFoldDB" id="A0AAD4KLQ4"/>
<dbReference type="PANTHER" id="PTHR43482:SF2">
    <property type="entry name" value="ZINC-BINDING DEHYDROGENASE FAMILY, PUTATIVE (AFU_ORTHOLOGUE AFUA_3G15030)-RELATED"/>
    <property type="match status" value="1"/>
</dbReference>
<dbReference type="Pfam" id="PF08240">
    <property type="entry name" value="ADH_N"/>
    <property type="match status" value="1"/>
</dbReference>
<evidence type="ECO:0000256" key="2">
    <source>
        <dbReference type="ARBA" id="ARBA00023002"/>
    </source>
</evidence>
<dbReference type="InterPro" id="IPR052585">
    <property type="entry name" value="Lipid_raft_assoc_Zn_ADH"/>
</dbReference>
<evidence type="ECO:0000256" key="1">
    <source>
        <dbReference type="ARBA" id="ARBA00008072"/>
    </source>
</evidence>
<organism evidence="4 5">
    <name type="scientific">Talaromyces proteolyticus</name>
    <dbReference type="NCBI Taxonomy" id="1131652"/>
    <lineage>
        <taxon>Eukaryota</taxon>
        <taxon>Fungi</taxon>
        <taxon>Dikarya</taxon>
        <taxon>Ascomycota</taxon>
        <taxon>Pezizomycotina</taxon>
        <taxon>Eurotiomycetes</taxon>
        <taxon>Eurotiomycetidae</taxon>
        <taxon>Eurotiales</taxon>
        <taxon>Trichocomaceae</taxon>
        <taxon>Talaromyces</taxon>
        <taxon>Talaromyces sect. Bacilispori</taxon>
    </lineage>
</organism>
<comment type="similarity">
    <text evidence="1">Belongs to the zinc-containing alcohol dehydrogenase family.</text>
</comment>
<dbReference type="InterPro" id="IPR020843">
    <property type="entry name" value="ER"/>
</dbReference>
<protein>
    <submittedName>
        <fullName evidence="4">Oxidoreductase</fullName>
    </submittedName>
</protein>
<dbReference type="EMBL" id="JAJTJA010000012">
    <property type="protein sequence ID" value="KAH8691377.1"/>
    <property type="molecule type" value="Genomic_DNA"/>
</dbReference>
<dbReference type="PANTHER" id="PTHR43482">
    <property type="entry name" value="PROTEIN AST1-RELATED"/>
    <property type="match status" value="1"/>
</dbReference>
<name>A0AAD4KLQ4_9EURO</name>
<dbReference type="InterPro" id="IPR011032">
    <property type="entry name" value="GroES-like_sf"/>
</dbReference>
<accession>A0AAD4KLQ4</accession>
<dbReference type="InterPro" id="IPR013154">
    <property type="entry name" value="ADH-like_N"/>
</dbReference>
<dbReference type="SUPFAM" id="SSF51735">
    <property type="entry name" value="NAD(P)-binding Rossmann-fold domains"/>
    <property type="match status" value="1"/>
</dbReference>
<dbReference type="GeneID" id="70243575"/>
<sequence length="452" mass="48717">MSTTAIWVQPQELSYSNSHHHIHGTDAEHAPLISHTDNITSSQADELHKTITEAASTEVPQINSIDSPTNTLSPIQNALVLHAVKEKYTLVSDHAVPSILHQDEILVKITAIGLNPIDWKAPAFNFGIPSLPWVFGRDLAGTVIQTSSSNSRLKAGDLVLVPSTDYRDIRKAAFQEYAVATHYNAAKIPPTTSMHSGASIGVAYVAAALALGVSFGLDFGLARDVPGPNLRQILRQLDVQEIPEDVREECLHAENDSGVVQKGDWIAIWGASTTTGYIALQLAKLCGLKVICIADIARHGAKLHAAGADILVDRFDTNRAVEIIKGVTNGRLRFGLDIVGRETATILEKTLFTSEHDGPQAHLLGLTGLPKEKDPRIKSHTVPIKIFHSSATVGVEMVTWLERLLENGALVPPDVVVKSEGGLEGINDALEVLRSGEASGKRIVVNLGKDDR</sequence>
<dbReference type="Gene3D" id="3.40.50.720">
    <property type="entry name" value="NAD(P)-binding Rossmann-like Domain"/>
    <property type="match status" value="1"/>
</dbReference>
<gene>
    <name evidence="4" type="ORF">BGW36DRAFT_349322</name>
</gene>
<reference evidence="4" key="1">
    <citation type="submission" date="2021-12" db="EMBL/GenBank/DDBJ databases">
        <title>Convergent genome expansion in fungi linked to evolution of root-endophyte symbiosis.</title>
        <authorList>
            <consortium name="DOE Joint Genome Institute"/>
            <person name="Ke Y.-H."/>
            <person name="Bonito G."/>
            <person name="Liao H.-L."/>
            <person name="Looney B."/>
            <person name="Rojas-Flechas A."/>
            <person name="Nash J."/>
            <person name="Hameed K."/>
            <person name="Schadt C."/>
            <person name="Martin F."/>
            <person name="Crous P.W."/>
            <person name="Miettinen O."/>
            <person name="Magnuson J.K."/>
            <person name="Labbe J."/>
            <person name="Jacobson D."/>
            <person name="Doktycz M.J."/>
            <person name="Veneault-Fourrey C."/>
            <person name="Kuo A."/>
            <person name="Mondo S."/>
            <person name="Calhoun S."/>
            <person name="Riley R."/>
            <person name="Ohm R."/>
            <person name="LaButti K."/>
            <person name="Andreopoulos B."/>
            <person name="Pangilinan J."/>
            <person name="Nolan M."/>
            <person name="Tritt A."/>
            <person name="Clum A."/>
            <person name="Lipzen A."/>
            <person name="Daum C."/>
            <person name="Barry K."/>
            <person name="Grigoriev I.V."/>
            <person name="Vilgalys R."/>
        </authorList>
    </citation>
    <scope>NUCLEOTIDE SEQUENCE</scope>
    <source>
        <strain evidence="4">PMI_201</strain>
    </source>
</reference>
<evidence type="ECO:0000313" key="4">
    <source>
        <dbReference type="EMBL" id="KAH8691377.1"/>
    </source>
</evidence>
<evidence type="ECO:0000259" key="3">
    <source>
        <dbReference type="SMART" id="SM00829"/>
    </source>
</evidence>
<keyword evidence="5" id="KW-1185">Reference proteome</keyword>
<comment type="caution">
    <text evidence="4">The sequence shown here is derived from an EMBL/GenBank/DDBJ whole genome shotgun (WGS) entry which is preliminary data.</text>
</comment>
<dbReference type="SMART" id="SM00829">
    <property type="entry name" value="PKS_ER"/>
    <property type="match status" value="1"/>
</dbReference>
<keyword evidence="2" id="KW-0560">Oxidoreductase</keyword>
<dbReference type="GO" id="GO:0016651">
    <property type="term" value="F:oxidoreductase activity, acting on NAD(P)H"/>
    <property type="evidence" value="ECO:0007669"/>
    <property type="project" value="InterPro"/>
</dbReference>
<dbReference type="Gene3D" id="3.90.180.10">
    <property type="entry name" value="Medium-chain alcohol dehydrogenases, catalytic domain"/>
    <property type="match status" value="1"/>
</dbReference>
<feature type="domain" description="Enoyl reductase (ER)" evidence="3">
    <location>
        <begin position="83"/>
        <end position="444"/>
    </location>
</feature>
<dbReference type="InterPro" id="IPR036291">
    <property type="entry name" value="NAD(P)-bd_dom_sf"/>
</dbReference>